<keyword evidence="3" id="KW-0274">FAD</keyword>
<keyword evidence="2" id="KW-0285">Flavoprotein</keyword>
<evidence type="ECO:0000256" key="2">
    <source>
        <dbReference type="ARBA" id="ARBA00022630"/>
    </source>
</evidence>
<evidence type="ECO:0000256" key="3">
    <source>
        <dbReference type="ARBA" id="ARBA00022827"/>
    </source>
</evidence>
<dbReference type="InterPro" id="IPR050416">
    <property type="entry name" value="FAD-linked_Oxidoreductase"/>
</dbReference>
<evidence type="ECO:0000313" key="6">
    <source>
        <dbReference type="EMBL" id="AEO62913.1"/>
    </source>
</evidence>
<dbReference type="InterPro" id="IPR016167">
    <property type="entry name" value="FAD-bd_PCMH_sub1"/>
</dbReference>
<dbReference type="KEGG" id="ttt:THITE_2039794"/>
<dbReference type="InterPro" id="IPR036318">
    <property type="entry name" value="FAD-bd_PCMH-like_sf"/>
</dbReference>
<dbReference type="eggNOG" id="KOG1231">
    <property type="taxonomic scope" value="Eukaryota"/>
</dbReference>
<dbReference type="AlphaFoldDB" id="G2QUR8"/>
<dbReference type="Proteomes" id="UP000008181">
    <property type="component" value="Chromosome 1"/>
</dbReference>
<dbReference type="InterPro" id="IPR016169">
    <property type="entry name" value="FAD-bd_PCMH_sub2"/>
</dbReference>
<reference evidence="6 7" key="1">
    <citation type="journal article" date="2011" name="Nat. Biotechnol.">
        <title>Comparative genomic analysis of the thermophilic biomass-degrading fungi Myceliophthora thermophila and Thielavia terrestris.</title>
        <authorList>
            <person name="Berka R.M."/>
            <person name="Grigoriev I.V."/>
            <person name="Otillar R."/>
            <person name="Salamov A."/>
            <person name="Grimwood J."/>
            <person name="Reid I."/>
            <person name="Ishmael N."/>
            <person name="John T."/>
            <person name="Darmond C."/>
            <person name="Moisan M.-C."/>
            <person name="Henrissat B."/>
            <person name="Coutinho P.M."/>
            <person name="Lombard V."/>
            <person name="Natvig D.O."/>
            <person name="Lindquist E."/>
            <person name="Schmutz J."/>
            <person name="Lucas S."/>
            <person name="Harris P."/>
            <person name="Powlowski J."/>
            <person name="Bellemare A."/>
            <person name="Taylor D."/>
            <person name="Butler G."/>
            <person name="de Vries R.P."/>
            <person name="Allijn I.E."/>
            <person name="van den Brink J."/>
            <person name="Ushinsky S."/>
            <person name="Storms R."/>
            <person name="Powell A.J."/>
            <person name="Paulsen I.T."/>
            <person name="Elbourne L.D.H."/>
            <person name="Baker S.E."/>
            <person name="Magnuson J."/>
            <person name="LaBoissiere S."/>
            <person name="Clutterbuck A.J."/>
            <person name="Martinez D."/>
            <person name="Wogulis M."/>
            <person name="de Leon A.L."/>
            <person name="Rey M.W."/>
            <person name="Tsang A."/>
        </authorList>
    </citation>
    <scope>NUCLEOTIDE SEQUENCE [LARGE SCALE GENOMIC DNA]</scope>
    <source>
        <strain evidence="7">ATCC 38088 / NRRL 8126</strain>
    </source>
</reference>
<dbReference type="SUPFAM" id="SSF56176">
    <property type="entry name" value="FAD-binding/transporter-associated domain-like"/>
    <property type="match status" value="1"/>
</dbReference>
<dbReference type="Gene3D" id="3.40.462.20">
    <property type="match status" value="1"/>
</dbReference>
<dbReference type="Gene3D" id="3.30.43.10">
    <property type="entry name" value="Uridine Diphospho-n-acetylenolpyruvylglucosamine Reductase, domain 2"/>
    <property type="match status" value="1"/>
</dbReference>
<dbReference type="PROSITE" id="PS51387">
    <property type="entry name" value="FAD_PCMH"/>
    <property type="match status" value="1"/>
</dbReference>
<keyword evidence="7" id="KW-1185">Reference proteome</keyword>
<protein>
    <recommendedName>
        <fullName evidence="5">FAD-binding PCMH-type domain-containing protein</fullName>
    </recommendedName>
</protein>
<keyword evidence="4" id="KW-0560">Oxidoreductase</keyword>
<dbReference type="Pfam" id="PF01565">
    <property type="entry name" value="FAD_binding_4"/>
    <property type="match status" value="1"/>
</dbReference>
<evidence type="ECO:0000259" key="5">
    <source>
        <dbReference type="PROSITE" id="PS51387"/>
    </source>
</evidence>
<evidence type="ECO:0000256" key="4">
    <source>
        <dbReference type="ARBA" id="ARBA00023002"/>
    </source>
</evidence>
<gene>
    <name evidence="6" type="ORF">THITE_2039794</name>
</gene>
<dbReference type="InterPro" id="IPR016166">
    <property type="entry name" value="FAD-bd_PCMH"/>
</dbReference>
<evidence type="ECO:0000256" key="1">
    <source>
        <dbReference type="ARBA" id="ARBA00005466"/>
    </source>
</evidence>
<name>G2QUR8_THETT</name>
<dbReference type="GO" id="GO:0071949">
    <property type="term" value="F:FAD binding"/>
    <property type="evidence" value="ECO:0007669"/>
    <property type="project" value="InterPro"/>
</dbReference>
<evidence type="ECO:0000313" key="7">
    <source>
        <dbReference type="Proteomes" id="UP000008181"/>
    </source>
</evidence>
<dbReference type="Gene3D" id="3.30.465.10">
    <property type="match status" value="1"/>
</dbReference>
<organism evidence="6 7">
    <name type="scientific">Thermothielavioides terrestris (strain ATCC 38088 / NRRL 8126)</name>
    <name type="common">Thielavia terrestris</name>
    <dbReference type="NCBI Taxonomy" id="578455"/>
    <lineage>
        <taxon>Eukaryota</taxon>
        <taxon>Fungi</taxon>
        <taxon>Dikarya</taxon>
        <taxon>Ascomycota</taxon>
        <taxon>Pezizomycotina</taxon>
        <taxon>Sordariomycetes</taxon>
        <taxon>Sordariomycetidae</taxon>
        <taxon>Sordariales</taxon>
        <taxon>Chaetomiaceae</taxon>
        <taxon>Thermothielavioides</taxon>
        <taxon>Thermothielavioides terrestris</taxon>
    </lineage>
</organism>
<accession>G2QUR8</accession>
<dbReference type="EMBL" id="CP003009">
    <property type="protein sequence ID" value="AEO62913.1"/>
    <property type="molecule type" value="Genomic_DNA"/>
</dbReference>
<proteinExistence type="inferred from homology"/>
<sequence length="488" mass="53119">MDTESPAHESFRQAGLSVLLPSDKEYALRQESYFSRSAAQVAPACIVRPRSASEVSAAIRILTKGRHLFAIRSGGHGTNVGASNIAGGVTLDLGLLDWTRVEDDGQHEPVVDIGPGARWADVYASLQERGLVVAGGREGSVGVGGLILGGGNTYFTASHGFACDNVLAFEVVLADGRIVNATAECHADLFWALKGGSNNFGVVTNFRMRALRGGAVWGGLTLYPWQVLPQAIEALTDFTSLVHADVDSNLMCFFAYRGNCLLPELKQVTIVSVFAQVGGVERAPAYEKWLALPSIHTDCKMTSLSNIVAENIMPSRYYQIWFTATIKNDARIVSKAASLHEELVNALKSSVAPDGDFWALCLLQPLPKIMAQRGGNNNNALGLSRQQHDGLLLQTTVMVRTPEQERMAYPKCKAFIVAVRDFARSTEMEEDGNMDWEYLNYADASQDPLASYGAENVKRLKEVSLRYDPEQAFQRLCPGGFKLAHVST</sequence>
<dbReference type="InterPro" id="IPR006094">
    <property type="entry name" value="Oxid_FAD_bind_N"/>
</dbReference>
<dbReference type="PANTHER" id="PTHR42973:SF53">
    <property type="entry name" value="FAD-BINDING PCMH-TYPE DOMAIN-CONTAINING PROTEIN-RELATED"/>
    <property type="match status" value="1"/>
</dbReference>
<dbReference type="GO" id="GO:0016491">
    <property type="term" value="F:oxidoreductase activity"/>
    <property type="evidence" value="ECO:0007669"/>
    <property type="project" value="UniProtKB-KW"/>
</dbReference>
<feature type="domain" description="FAD-binding PCMH-type" evidence="5">
    <location>
        <begin position="39"/>
        <end position="213"/>
    </location>
</feature>
<dbReference type="PANTHER" id="PTHR42973">
    <property type="entry name" value="BINDING OXIDOREDUCTASE, PUTATIVE (AFU_ORTHOLOGUE AFUA_1G17690)-RELATED"/>
    <property type="match status" value="1"/>
</dbReference>
<dbReference type="GeneID" id="11515477"/>
<dbReference type="OrthoDB" id="2151789at2759"/>
<dbReference type="RefSeq" id="XP_003649249.1">
    <property type="nucleotide sequence ID" value="XM_003649201.1"/>
</dbReference>
<comment type="similarity">
    <text evidence="1">Belongs to the oxygen-dependent FAD-linked oxidoreductase family.</text>
</comment>
<dbReference type="HOGENOM" id="CLU_018354_1_1_1"/>